<comment type="caution">
    <text evidence="1">The sequence shown here is derived from an EMBL/GenBank/DDBJ whole genome shotgun (WGS) entry which is preliminary data.</text>
</comment>
<proteinExistence type="predicted"/>
<evidence type="ECO:0000313" key="2">
    <source>
        <dbReference type="Proteomes" id="UP000805193"/>
    </source>
</evidence>
<name>A0AC60QXK3_IXOPE</name>
<organism evidence="1 2">
    <name type="scientific">Ixodes persulcatus</name>
    <name type="common">Taiga tick</name>
    <dbReference type="NCBI Taxonomy" id="34615"/>
    <lineage>
        <taxon>Eukaryota</taxon>
        <taxon>Metazoa</taxon>
        <taxon>Ecdysozoa</taxon>
        <taxon>Arthropoda</taxon>
        <taxon>Chelicerata</taxon>
        <taxon>Arachnida</taxon>
        <taxon>Acari</taxon>
        <taxon>Parasitiformes</taxon>
        <taxon>Ixodida</taxon>
        <taxon>Ixodoidea</taxon>
        <taxon>Ixodidae</taxon>
        <taxon>Ixodinae</taxon>
        <taxon>Ixodes</taxon>
    </lineage>
</organism>
<reference evidence="1 2" key="1">
    <citation type="journal article" date="2020" name="Cell">
        <title>Large-Scale Comparative Analyses of Tick Genomes Elucidate Their Genetic Diversity and Vector Capacities.</title>
        <authorList>
            <consortium name="Tick Genome and Microbiome Consortium (TIGMIC)"/>
            <person name="Jia N."/>
            <person name="Wang J."/>
            <person name="Shi W."/>
            <person name="Du L."/>
            <person name="Sun Y."/>
            <person name="Zhan W."/>
            <person name="Jiang J.F."/>
            <person name="Wang Q."/>
            <person name="Zhang B."/>
            <person name="Ji P."/>
            <person name="Bell-Sakyi L."/>
            <person name="Cui X.M."/>
            <person name="Yuan T.T."/>
            <person name="Jiang B.G."/>
            <person name="Yang W.F."/>
            <person name="Lam T.T."/>
            <person name="Chang Q.C."/>
            <person name="Ding S.J."/>
            <person name="Wang X.J."/>
            <person name="Zhu J.G."/>
            <person name="Ruan X.D."/>
            <person name="Zhao L."/>
            <person name="Wei J.T."/>
            <person name="Ye R.Z."/>
            <person name="Que T.C."/>
            <person name="Du C.H."/>
            <person name="Zhou Y.H."/>
            <person name="Cheng J.X."/>
            <person name="Dai P.F."/>
            <person name="Guo W.B."/>
            <person name="Han X.H."/>
            <person name="Huang E.J."/>
            <person name="Li L.F."/>
            <person name="Wei W."/>
            <person name="Gao Y.C."/>
            <person name="Liu J.Z."/>
            <person name="Shao H.Z."/>
            <person name="Wang X."/>
            <person name="Wang C.C."/>
            <person name="Yang T.C."/>
            <person name="Huo Q.B."/>
            <person name="Li W."/>
            <person name="Chen H.Y."/>
            <person name="Chen S.E."/>
            <person name="Zhou L.G."/>
            <person name="Ni X.B."/>
            <person name="Tian J.H."/>
            <person name="Sheng Y."/>
            <person name="Liu T."/>
            <person name="Pan Y.S."/>
            <person name="Xia L.Y."/>
            <person name="Li J."/>
            <person name="Zhao F."/>
            <person name="Cao W.C."/>
        </authorList>
    </citation>
    <scope>NUCLEOTIDE SEQUENCE [LARGE SCALE GENOMIC DNA]</scope>
    <source>
        <strain evidence="1">Iper-2018</strain>
    </source>
</reference>
<protein>
    <submittedName>
        <fullName evidence="1">Uncharacterized protein</fullName>
    </submittedName>
</protein>
<accession>A0AC60QXK3</accession>
<dbReference type="Proteomes" id="UP000805193">
    <property type="component" value="Unassembled WGS sequence"/>
</dbReference>
<gene>
    <name evidence="1" type="ORF">HPB47_014260</name>
</gene>
<dbReference type="EMBL" id="JABSTQ010002600">
    <property type="protein sequence ID" value="KAG0444031.1"/>
    <property type="molecule type" value="Genomic_DNA"/>
</dbReference>
<keyword evidence="2" id="KW-1185">Reference proteome</keyword>
<sequence length="311" mass="34118">MGAHQPIASRLSERAERLMVMTSSEVIFPVLEVVPDLSKLSSFHMPGKEPLLTWTVGDVIDRATDVFGDTTAMVYTHQNISKTYTEYRKDVDQLAAGLVSLKLPVGSRVAILAPRLYEGAQLLYAASKAGLIMVNGTELFGSVSELECCLNKAECPVLIIGDEFTEKDYYEMLLQIAPELENSAPGELNSKRLPFSKHVITIGDNRKPCCMTFDDLINSVTAEDYATLNSVSASVQFDQDAFIQYSSGSTGQPKPVRLSHFNVVNNANILGRFIGYHQQRESICVNSELIHGLGRTIGVLAATLFGFTIVM</sequence>
<feature type="non-terminal residue" evidence="1">
    <location>
        <position position="311"/>
    </location>
</feature>
<evidence type="ECO:0000313" key="1">
    <source>
        <dbReference type="EMBL" id="KAG0444031.1"/>
    </source>
</evidence>